<comment type="caution">
    <text evidence="1">The sequence shown here is derived from an EMBL/GenBank/DDBJ whole genome shotgun (WGS) entry which is preliminary data.</text>
</comment>
<proteinExistence type="predicted"/>
<protein>
    <submittedName>
        <fullName evidence="1">Uncharacterized protein</fullName>
    </submittedName>
</protein>
<dbReference type="AlphaFoldDB" id="A0A4C1TT70"/>
<keyword evidence="2" id="KW-1185">Reference proteome</keyword>
<name>A0A4C1TT70_EUMVA</name>
<sequence>MKDASERFFSAVENHPIPLLPLGVAGPDSCRHFPMISYVDVPAYEAFIGLLRPDSISKAISSRLTNLSRYKGFLVCASWTHPVSPGARTANNGQSVVGGEELPPWSLQPNTVPLRYVYNIPNFKKYTLKYVRVRGAALAQALRQPAGRRGSTLTNNGPDAFEQCTGASAESAAALHPALTALAGRSRAHATHRPTSGRLYYRESMSRGVKV</sequence>
<accession>A0A4C1TT70</accession>
<evidence type="ECO:0000313" key="1">
    <source>
        <dbReference type="EMBL" id="GBP17213.1"/>
    </source>
</evidence>
<gene>
    <name evidence="1" type="ORF">EVAR_17329_1</name>
</gene>
<organism evidence="1 2">
    <name type="scientific">Eumeta variegata</name>
    <name type="common">Bagworm moth</name>
    <name type="synonym">Eumeta japonica</name>
    <dbReference type="NCBI Taxonomy" id="151549"/>
    <lineage>
        <taxon>Eukaryota</taxon>
        <taxon>Metazoa</taxon>
        <taxon>Ecdysozoa</taxon>
        <taxon>Arthropoda</taxon>
        <taxon>Hexapoda</taxon>
        <taxon>Insecta</taxon>
        <taxon>Pterygota</taxon>
        <taxon>Neoptera</taxon>
        <taxon>Endopterygota</taxon>
        <taxon>Lepidoptera</taxon>
        <taxon>Glossata</taxon>
        <taxon>Ditrysia</taxon>
        <taxon>Tineoidea</taxon>
        <taxon>Psychidae</taxon>
        <taxon>Oiketicinae</taxon>
        <taxon>Eumeta</taxon>
    </lineage>
</organism>
<evidence type="ECO:0000313" key="2">
    <source>
        <dbReference type="Proteomes" id="UP000299102"/>
    </source>
</evidence>
<dbReference type="EMBL" id="BGZK01000085">
    <property type="protein sequence ID" value="GBP17213.1"/>
    <property type="molecule type" value="Genomic_DNA"/>
</dbReference>
<dbReference type="Proteomes" id="UP000299102">
    <property type="component" value="Unassembled WGS sequence"/>
</dbReference>
<reference evidence="1 2" key="1">
    <citation type="journal article" date="2019" name="Commun. Biol.">
        <title>The bagworm genome reveals a unique fibroin gene that provides high tensile strength.</title>
        <authorList>
            <person name="Kono N."/>
            <person name="Nakamura H."/>
            <person name="Ohtoshi R."/>
            <person name="Tomita M."/>
            <person name="Numata K."/>
            <person name="Arakawa K."/>
        </authorList>
    </citation>
    <scope>NUCLEOTIDE SEQUENCE [LARGE SCALE GENOMIC DNA]</scope>
</reference>